<dbReference type="RefSeq" id="WP_232189806.1">
    <property type="nucleotide sequence ID" value="NZ_JAIOAP010000023.1"/>
</dbReference>
<keyword evidence="3" id="KW-1185">Reference proteome</keyword>
<keyword evidence="2" id="KW-0547">Nucleotide-binding</keyword>
<dbReference type="GO" id="GO:0005524">
    <property type="term" value="F:ATP binding"/>
    <property type="evidence" value="ECO:0007669"/>
    <property type="project" value="UniProtKB-KW"/>
</dbReference>
<proteinExistence type="predicted"/>
<protein>
    <submittedName>
        <fullName evidence="2">ABC transporter ATP-binding protein</fullName>
    </submittedName>
</protein>
<comment type="caution">
    <text evidence="2">The sequence shown here is derived from an EMBL/GenBank/DDBJ whole genome shotgun (WGS) entry which is preliminary data.</text>
</comment>
<evidence type="ECO:0000256" key="1">
    <source>
        <dbReference type="SAM" id="MobiDB-lite"/>
    </source>
</evidence>
<name>A0ABV1L301_9BACL</name>
<reference evidence="2 3" key="1">
    <citation type="journal article" date="2023" name="Genome Announc.">
        <title>Pan-Genome Analyses of the Genus Cohnella and Proposal of the Novel Species Cohnella silvisoli sp. nov., Isolated from Forest Soil.</title>
        <authorList>
            <person name="Wang C."/>
            <person name="Mao L."/>
            <person name="Bao G."/>
            <person name="Zhu H."/>
        </authorList>
    </citation>
    <scope>NUCLEOTIDE SEQUENCE [LARGE SCALE GENOMIC DNA]</scope>
    <source>
        <strain evidence="2 3">NL03-T5-1</strain>
    </source>
</reference>
<accession>A0ABV1L301</accession>
<organism evidence="2 3">
    <name type="scientific">Cohnella silvisoli</name>
    <dbReference type="NCBI Taxonomy" id="2873699"/>
    <lineage>
        <taxon>Bacteria</taxon>
        <taxon>Bacillati</taxon>
        <taxon>Bacillota</taxon>
        <taxon>Bacilli</taxon>
        <taxon>Bacillales</taxon>
        <taxon>Paenibacillaceae</taxon>
        <taxon>Cohnella</taxon>
    </lineage>
</organism>
<keyword evidence="2" id="KW-0067">ATP-binding</keyword>
<evidence type="ECO:0000313" key="2">
    <source>
        <dbReference type="EMBL" id="MEQ4486725.1"/>
    </source>
</evidence>
<dbReference type="EMBL" id="JASKHM010000024">
    <property type="protein sequence ID" value="MEQ4486725.1"/>
    <property type="molecule type" value="Genomic_DNA"/>
</dbReference>
<feature type="region of interest" description="Disordered" evidence="1">
    <location>
        <begin position="97"/>
        <end position="121"/>
    </location>
</feature>
<dbReference type="Proteomes" id="UP001493487">
    <property type="component" value="Unassembled WGS sequence"/>
</dbReference>
<sequence length="121" mass="13555">MIDYSKHRAAIEKLYEDKATISRYVTSEDPVSKKSRQQLAPVFTNQPCRLSQSDLASNGQTEAQNNIASESKLFIAPELSIQQGDEIEVTKGGVTRKYQAGEPFPPYPTHQEVSLQRKDKA</sequence>
<dbReference type="InterPro" id="IPR038667">
    <property type="entry name" value="XkdH-like_sf"/>
</dbReference>
<evidence type="ECO:0000313" key="3">
    <source>
        <dbReference type="Proteomes" id="UP001493487"/>
    </source>
</evidence>
<dbReference type="Gene3D" id="2.40.10.370">
    <property type="entry name" value="Protein of unknown function DUF3599"/>
    <property type="match status" value="1"/>
</dbReference>
<gene>
    <name evidence="2" type="ORF">QJS35_30545</name>
</gene>